<keyword evidence="3" id="KW-1185">Reference proteome</keyword>
<evidence type="ECO:0000256" key="1">
    <source>
        <dbReference type="SAM" id="MobiDB-lite"/>
    </source>
</evidence>
<feature type="region of interest" description="Disordered" evidence="1">
    <location>
        <begin position="1"/>
        <end position="26"/>
    </location>
</feature>
<dbReference type="RefSeq" id="XP_033678950.1">
    <property type="nucleotide sequence ID" value="XM_033833934.1"/>
</dbReference>
<dbReference type="Proteomes" id="UP000800094">
    <property type="component" value="Unassembled WGS sequence"/>
</dbReference>
<protein>
    <submittedName>
        <fullName evidence="2">Uncharacterized protein</fullName>
    </submittedName>
</protein>
<proteinExistence type="predicted"/>
<reference evidence="2" key="1">
    <citation type="journal article" date="2020" name="Stud. Mycol.">
        <title>101 Dothideomycetes genomes: a test case for predicting lifestyles and emergence of pathogens.</title>
        <authorList>
            <person name="Haridas S."/>
            <person name="Albert R."/>
            <person name="Binder M."/>
            <person name="Bloem J."/>
            <person name="Labutti K."/>
            <person name="Salamov A."/>
            <person name="Andreopoulos B."/>
            <person name="Baker S."/>
            <person name="Barry K."/>
            <person name="Bills G."/>
            <person name="Bluhm B."/>
            <person name="Cannon C."/>
            <person name="Castanera R."/>
            <person name="Culley D."/>
            <person name="Daum C."/>
            <person name="Ezra D."/>
            <person name="Gonzalez J."/>
            <person name="Henrissat B."/>
            <person name="Kuo A."/>
            <person name="Liang C."/>
            <person name="Lipzen A."/>
            <person name="Lutzoni F."/>
            <person name="Magnuson J."/>
            <person name="Mondo S."/>
            <person name="Nolan M."/>
            <person name="Ohm R."/>
            <person name="Pangilinan J."/>
            <person name="Park H.-J."/>
            <person name="Ramirez L."/>
            <person name="Alfaro M."/>
            <person name="Sun H."/>
            <person name="Tritt A."/>
            <person name="Yoshinaga Y."/>
            <person name="Zwiers L.-H."/>
            <person name="Turgeon B."/>
            <person name="Goodwin S."/>
            <person name="Spatafora J."/>
            <person name="Crous P."/>
            <person name="Grigoriev I."/>
        </authorList>
    </citation>
    <scope>NUCLEOTIDE SEQUENCE</scope>
    <source>
        <strain evidence="2">CBS 122368</strain>
    </source>
</reference>
<dbReference type="OrthoDB" id="3740279at2759"/>
<name>A0A6A6I0Z6_9PLEO</name>
<organism evidence="2 3">
    <name type="scientific">Trematosphaeria pertusa</name>
    <dbReference type="NCBI Taxonomy" id="390896"/>
    <lineage>
        <taxon>Eukaryota</taxon>
        <taxon>Fungi</taxon>
        <taxon>Dikarya</taxon>
        <taxon>Ascomycota</taxon>
        <taxon>Pezizomycotina</taxon>
        <taxon>Dothideomycetes</taxon>
        <taxon>Pleosporomycetidae</taxon>
        <taxon>Pleosporales</taxon>
        <taxon>Massarineae</taxon>
        <taxon>Trematosphaeriaceae</taxon>
        <taxon>Trematosphaeria</taxon>
    </lineage>
</organism>
<dbReference type="GeneID" id="54587264"/>
<dbReference type="AlphaFoldDB" id="A0A6A6I0Z6"/>
<feature type="compositionally biased region" description="Pro residues" evidence="1">
    <location>
        <begin position="17"/>
        <end position="26"/>
    </location>
</feature>
<evidence type="ECO:0000313" key="2">
    <source>
        <dbReference type="EMBL" id="KAF2243946.1"/>
    </source>
</evidence>
<accession>A0A6A6I0Z6</accession>
<sequence length="162" mass="18192">MSTPTHSSHPASTTPQSPAPSSPPRPPYKNLERLLLSLISLARALHLATCPRDLVFQYLSLHSRTNAFFTAHQHHDFVADATYGYYLEMCVLLRLVESMLGQGHRELVRLRDEGLEEDRRALERRVAWDVEFCVFRGAEIDVGRLPWNLGRKGGEGGGLVEG</sequence>
<feature type="compositionally biased region" description="Low complexity" evidence="1">
    <location>
        <begin position="1"/>
        <end position="16"/>
    </location>
</feature>
<evidence type="ECO:0000313" key="3">
    <source>
        <dbReference type="Proteomes" id="UP000800094"/>
    </source>
</evidence>
<dbReference type="EMBL" id="ML987204">
    <property type="protein sequence ID" value="KAF2243946.1"/>
    <property type="molecule type" value="Genomic_DNA"/>
</dbReference>
<gene>
    <name evidence="2" type="ORF">BU26DRAFT_569835</name>
</gene>